<dbReference type="EMBL" id="JBIAPK010000006">
    <property type="protein sequence ID" value="MFF3341234.1"/>
    <property type="molecule type" value="Genomic_DNA"/>
</dbReference>
<keyword evidence="5" id="KW-1185">Reference proteome</keyword>
<proteinExistence type="predicted"/>
<evidence type="ECO:0000256" key="1">
    <source>
        <dbReference type="ARBA" id="ARBA00001946"/>
    </source>
</evidence>
<feature type="domain" description="Nudix hydrolase" evidence="3">
    <location>
        <begin position="8"/>
        <end position="135"/>
    </location>
</feature>
<protein>
    <submittedName>
        <fullName evidence="4">NUDIX domain-containing protein</fullName>
    </submittedName>
</protein>
<accession>A0ABW6RI67</accession>
<dbReference type="InterPro" id="IPR015797">
    <property type="entry name" value="NUDIX_hydrolase-like_dom_sf"/>
</dbReference>
<evidence type="ECO:0000256" key="2">
    <source>
        <dbReference type="ARBA" id="ARBA00022801"/>
    </source>
</evidence>
<evidence type="ECO:0000259" key="3">
    <source>
        <dbReference type="PROSITE" id="PS51462"/>
    </source>
</evidence>
<dbReference type="RefSeq" id="WP_387896442.1">
    <property type="nucleotide sequence ID" value="NZ_JBIAPK010000006.1"/>
</dbReference>
<dbReference type="PANTHER" id="PTHR43046:SF2">
    <property type="entry name" value="8-OXO-DGTP DIPHOSPHATASE-RELATED"/>
    <property type="match status" value="1"/>
</dbReference>
<comment type="caution">
    <text evidence="4">The sequence shown here is derived from an EMBL/GenBank/DDBJ whole genome shotgun (WGS) entry which is preliminary data.</text>
</comment>
<evidence type="ECO:0000313" key="4">
    <source>
        <dbReference type="EMBL" id="MFF3341234.1"/>
    </source>
</evidence>
<keyword evidence="2" id="KW-0378">Hydrolase</keyword>
<dbReference type="Proteomes" id="UP001601976">
    <property type="component" value="Unassembled WGS sequence"/>
</dbReference>
<dbReference type="Gene3D" id="3.90.79.10">
    <property type="entry name" value="Nucleoside Triphosphate Pyrophosphohydrolase"/>
    <property type="match status" value="1"/>
</dbReference>
<dbReference type="PANTHER" id="PTHR43046">
    <property type="entry name" value="GDP-MANNOSE MANNOSYL HYDROLASE"/>
    <property type="match status" value="1"/>
</dbReference>
<dbReference type="Pfam" id="PF00293">
    <property type="entry name" value="NUDIX"/>
    <property type="match status" value="1"/>
</dbReference>
<dbReference type="SUPFAM" id="SSF55811">
    <property type="entry name" value="Nudix"/>
    <property type="match status" value="1"/>
</dbReference>
<gene>
    <name evidence="4" type="ORF">ACFYWW_21235</name>
</gene>
<dbReference type="CDD" id="cd18882">
    <property type="entry name" value="NUDIX_Hydrolase"/>
    <property type="match status" value="1"/>
</dbReference>
<evidence type="ECO:0000313" key="5">
    <source>
        <dbReference type="Proteomes" id="UP001601976"/>
    </source>
</evidence>
<comment type="cofactor">
    <cofactor evidence="1">
        <name>Mg(2+)</name>
        <dbReference type="ChEBI" id="CHEBI:18420"/>
    </cofactor>
</comment>
<organism evidence="4 5">
    <name type="scientific">Streptomyces flavidovirens</name>
    <dbReference type="NCBI Taxonomy" id="67298"/>
    <lineage>
        <taxon>Bacteria</taxon>
        <taxon>Bacillati</taxon>
        <taxon>Actinomycetota</taxon>
        <taxon>Actinomycetes</taxon>
        <taxon>Kitasatosporales</taxon>
        <taxon>Streptomycetaceae</taxon>
        <taxon>Streptomyces</taxon>
    </lineage>
</organism>
<sequence length="144" mass="16287">MGGQQWSYGTVGAQIIILTPAEEVLLQLRDNNPLIAFPGTWCIPGGHLEPGEEPRDCVIRELQEEMQLFVAPSDVKHLFSRQRTYGFEHTFWIRRDVDVGQIRLTEGQAVRLHSRTSLGGLTLGYEDHEVLREFFRGLDTGGLP</sequence>
<dbReference type="InterPro" id="IPR000086">
    <property type="entry name" value="NUDIX_hydrolase_dom"/>
</dbReference>
<reference evidence="4 5" key="1">
    <citation type="submission" date="2024-10" db="EMBL/GenBank/DDBJ databases">
        <title>The Natural Products Discovery Center: Release of the First 8490 Sequenced Strains for Exploring Actinobacteria Biosynthetic Diversity.</title>
        <authorList>
            <person name="Kalkreuter E."/>
            <person name="Kautsar S.A."/>
            <person name="Yang D."/>
            <person name="Bader C.D."/>
            <person name="Teijaro C.N."/>
            <person name="Fluegel L."/>
            <person name="Davis C.M."/>
            <person name="Simpson J.R."/>
            <person name="Lauterbach L."/>
            <person name="Steele A.D."/>
            <person name="Gui C."/>
            <person name="Meng S."/>
            <person name="Li G."/>
            <person name="Viehrig K."/>
            <person name="Ye F."/>
            <person name="Su P."/>
            <person name="Kiefer A.F."/>
            <person name="Nichols A."/>
            <person name="Cepeda A.J."/>
            <person name="Yan W."/>
            <person name="Fan B."/>
            <person name="Jiang Y."/>
            <person name="Adhikari A."/>
            <person name="Zheng C.-J."/>
            <person name="Schuster L."/>
            <person name="Cowan T.M."/>
            <person name="Smanski M.J."/>
            <person name="Chevrette M.G."/>
            <person name="De Carvalho L.P.S."/>
            <person name="Shen B."/>
        </authorList>
    </citation>
    <scope>NUCLEOTIDE SEQUENCE [LARGE SCALE GENOMIC DNA]</scope>
    <source>
        <strain evidence="4 5">NPDC003029</strain>
    </source>
</reference>
<dbReference type="PROSITE" id="PS51462">
    <property type="entry name" value="NUDIX"/>
    <property type="match status" value="1"/>
</dbReference>
<name>A0ABW6RI67_9ACTN</name>